<reference evidence="1 2" key="1">
    <citation type="journal article" date="2018" name="Environ. Microbiol.">
        <title>Isolation and genomic characterization of Novimethylophilus kurashikiensis gen. nov. sp. nov., a new lanthanide-dependent methylotrophic species of Methylophilaceae.</title>
        <authorList>
            <person name="Lv H."/>
            <person name="Sahin N."/>
            <person name="Tani A."/>
        </authorList>
    </citation>
    <scope>NUCLEOTIDE SEQUENCE [LARGE SCALE GENOMIC DNA]</scope>
    <source>
        <strain evidence="1 2">La2-4</strain>
    </source>
</reference>
<evidence type="ECO:0000313" key="2">
    <source>
        <dbReference type="Proteomes" id="UP000245081"/>
    </source>
</evidence>
<keyword evidence="1" id="KW-0255">Endonuclease</keyword>
<dbReference type="Proteomes" id="UP000245081">
    <property type="component" value="Unassembled WGS sequence"/>
</dbReference>
<dbReference type="EMBL" id="BDOQ01000007">
    <property type="protein sequence ID" value="GBG14301.1"/>
    <property type="molecule type" value="Genomic_DNA"/>
</dbReference>
<dbReference type="AlphaFoldDB" id="A0A2R5FC70"/>
<sequence length="110" mass="12553">MDKKALLKKYGITEKQVALIRKVAEHPIYGALAPEFSRVLPAALRYGVIEQVWLDRSPPITRVVTDVIPGTSFKGTNNQWYEVSSRAITFMHEYDPSWQYTRPSAKWATA</sequence>
<dbReference type="RefSeq" id="WP_109015500.1">
    <property type="nucleotide sequence ID" value="NZ_BDOQ01000007.1"/>
</dbReference>
<keyword evidence="1" id="KW-0540">Nuclease</keyword>
<comment type="caution">
    <text evidence="1">The sequence shown here is derived from an EMBL/GenBank/DDBJ whole genome shotgun (WGS) entry which is preliminary data.</text>
</comment>
<evidence type="ECO:0000313" key="1">
    <source>
        <dbReference type="EMBL" id="GBG14301.1"/>
    </source>
</evidence>
<keyword evidence="2" id="KW-1185">Reference proteome</keyword>
<keyword evidence="1" id="KW-0378">Hydrolase</keyword>
<protein>
    <submittedName>
        <fullName evidence="1">Restriction endonuclease</fullName>
    </submittedName>
</protein>
<name>A0A2R5FC70_9PROT</name>
<proteinExistence type="predicted"/>
<organism evidence="1 2">
    <name type="scientific">Novimethylophilus kurashikiensis</name>
    <dbReference type="NCBI Taxonomy" id="1825523"/>
    <lineage>
        <taxon>Bacteria</taxon>
        <taxon>Pseudomonadati</taxon>
        <taxon>Pseudomonadota</taxon>
        <taxon>Betaproteobacteria</taxon>
        <taxon>Nitrosomonadales</taxon>
        <taxon>Methylophilaceae</taxon>
        <taxon>Novimethylophilus</taxon>
    </lineage>
</organism>
<dbReference type="GO" id="GO:0004519">
    <property type="term" value="F:endonuclease activity"/>
    <property type="evidence" value="ECO:0007669"/>
    <property type="project" value="UniProtKB-KW"/>
</dbReference>
<dbReference type="OrthoDB" id="9769567at2"/>
<gene>
    <name evidence="1" type="ORF">NMK_1891</name>
</gene>
<accession>A0A2R5FC70</accession>